<evidence type="ECO:0000313" key="3">
    <source>
        <dbReference type="EMBL" id="OVA00213.1"/>
    </source>
</evidence>
<reference evidence="3 4" key="1">
    <citation type="journal article" date="2017" name="Mol. Plant">
        <title>The Genome of Medicinal Plant Macleaya cordata Provides New Insights into Benzylisoquinoline Alkaloids Metabolism.</title>
        <authorList>
            <person name="Liu X."/>
            <person name="Liu Y."/>
            <person name="Huang P."/>
            <person name="Ma Y."/>
            <person name="Qing Z."/>
            <person name="Tang Q."/>
            <person name="Cao H."/>
            <person name="Cheng P."/>
            <person name="Zheng Y."/>
            <person name="Yuan Z."/>
            <person name="Zhou Y."/>
            <person name="Liu J."/>
            <person name="Tang Z."/>
            <person name="Zhuo Y."/>
            <person name="Zhang Y."/>
            <person name="Yu L."/>
            <person name="Huang J."/>
            <person name="Yang P."/>
            <person name="Peng Q."/>
            <person name="Zhang J."/>
            <person name="Jiang W."/>
            <person name="Zhang Z."/>
            <person name="Lin K."/>
            <person name="Ro D.K."/>
            <person name="Chen X."/>
            <person name="Xiong X."/>
            <person name="Shang Y."/>
            <person name="Huang S."/>
            <person name="Zeng J."/>
        </authorList>
    </citation>
    <scope>NUCLEOTIDE SEQUENCE [LARGE SCALE GENOMIC DNA]</scope>
    <source>
        <strain evidence="4">cv. BLH2017</strain>
        <tissue evidence="3">Root</tissue>
    </source>
</reference>
<dbReference type="InterPro" id="IPR017853">
    <property type="entry name" value="GH"/>
</dbReference>
<dbReference type="PRINTS" id="PR00131">
    <property type="entry name" value="GLHYDRLASE1"/>
</dbReference>
<dbReference type="Pfam" id="PF00232">
    <property type="entry name" value="Glyco_hydro_1"/>
    <property type="match status" value="1"/>
</dbReference>
<keyword evidence="4" id="KW-1185">Reference proteome</keyword>
<keyword evidence="3" id="KW-0378">Hydrolase</keyword>
<dbReference type="Gene3D" id="3.20.20.80">
    <property type="entry name" value="Glycosidases"/>
    <property type="match status" value="1"/>
</dbReference>
<comment type="similarity">
    <text evidence="1 2">Belongs to the glycosyl hydrolase 1 family.</text>
</comment>
<accession>A0A200PPT8</accession>
<evidence type="ECO:0000313" key="4">
    <source>
        <dbReference type="Proteomes" id="UP000195402"/>
    </source>
</evidence>
<comment type="caution">
    <text evidence="3">The sequence shown here is derived from an EMBL/GenBank/DDBJ whole genome shotgun (WGS) entry which is preliminary data.</text>
</comment>
<dbReference type="OMA" id="ITIYHED"/>
<dbReference type="EMBL" id="MVGT01004346">
    <property type="protein sequence ID" value="OVA00213.1"/>
    <property type="molecule type" value="Genomic_DNA"/>
</dbReference>
<sequence>MNNPLQEDVKLMSEIGLEAYRFSISWSRLLPDGRGAINPKGVEYYNNLINELISHGIQPHVTIYHLDLPQILEDEYGGWLSPKIIEDFTAYADVCFREFGDRVSHWTTFNEPNIEAIAAFDSGIFPPQRCSYPIQFFINCTAGNSSVEPYTAMHHFLLAHASAAALYKEKYKDKQNGLVGLNVNAFWTPPLTNSTVDVTASQRAADFFFGWAINPLLYGDYPEVMKKKVGSRIPSFTERESGLIKGSSDFIGLNHYVTVYIQDNPSSPEAGYTDYYGDMSVKLSVTKDATPGGQFDPTGSLPPNPSGLQSLLEYFKDHYGNPPIYIHENGYAAPKNESLNDTVRIDYMSGFMESTLKAIRNGANTKGYFVWSFLDVFEVLYGYQTRYGLVHVDFEDNELKRQPKSSARWYSNFLKKKQSMEMKNIQMKSGSLSEITSHFSH</sequence>
<gene>
    <name evidence="3" type="ORF">BVC80_23g12</name>
</gene>
<name>A0A200PPT8_MACCD</name>
<evidence type="ECO:0000256" key="1">
    <source>
        <dbReference type="ARBA" id="ARBA00010838"/>
    </source>
</evidence>
<organism evidence="3 4">
    <name type="scientific">Macleaya cordata</name>
    <name type="common">Five-seeded plume-poppy</name>
    <name type="synonym">Bocconia cordata</name>
    <dbReference type="NCBI Taxonomy" id="56857"/>
    <lineage>
        <taxon>Eukaryota</taxon>
        <taxon>Viridiplantae</taxon>
        <taxon>Streptophyta</taxon>
        <taxon>Embryophyta</taxon>
        <taxon>Tracheophyta</taxon>
        <taxon>Spermatophyta</taxon>
        <taxon>Magnoliopsida</taxon>
        <taxon>Ranunculales</taxon>
        <taxon>Papaveraceae</taxon>
        <taxon>Papaveroideae</taxon>
        <taxon>Macleaya</taxon>
    </lineage>
</organism>
<dbReference type="FunFam" id="3.20.20.80:FF:000041">
    <property type="entry name" value="Beta-glucosidase 7"/>
    <property type="match status" value="1"/>
</dbReference>
<dbReference type="OrthoDB" id="65569at2759"/>
<proteinExistence type="inferred from homology"/>
<dbReference type="InParanoid" id="A0A200PPT8"/>
<protein>
    <submittedName>
        <fullName evidence="3">Glycoside hydrolase</fullName>
    </submittedName>
</protein>
<dbReference type="Proteomes" id="UP000195402">
    <property type="component" value="Unassembled WGS sequence"/>
</dbReference>
<dbReference type="PANTHER" id="PTHR10353">
    <property type="entry name" value="GLYCOSYL HYDROLASE"/>
    <property type="match status" value="1"/>
</dbReference>
<dbReference type="GO" id="GO:0005975">
    <property type="term" value="P:carbohydrate metabolic process"/>
    <property type="evidence" value="ECO:0007669"/>
    <property type="project" value="InterPro"/>
</dbReference>
<dbReference type="AlphaFoldDB" id="A0A200PPT8"/>
<dbReference type="PANTHER" id="PTHR10353:SF29">
    <property type="entry name" value="BETA-GLUCOSIDASE 11"/>
    <property type="match status" value="1"/>
</dbReference>
<dbReference type="SUPFAM" id="SSF51445">
    <property type="entry name" value="(Trans)glycosidases"/>
    <property type="match status" value="1"/>
</dbReference>
<dbReference type="GO" id="GO:0008422">
    <property type="term" value="F:beta-glucosidase activity"/>
    <property type="evidence" value="ECO:0007669"/>
    <property type="project" value="TreeGrafter"/>
</dbReference>
<evidence type="ECO:0000256" key="2">
    <source>
        <dbReference type="RuleBase" id="RU003690"/>
    </source>
</evidence>
<dbReference type="InterPro" id="IPR001360">
    <property type="entry name" value="Glyco_hydro_1"/>
</dbReference>
<dbReference type="STRING" id="56857.A0A200PPT8"/>